<evidence type="ECO:0000259" key="6">
    <source>
        <dbReference type="PROSITE" id="PS50970"/>
    </source>
</evidence>
<feature type="binding site" evidence="4 5">
    <location>
        <position position="303"/>
    </location>
    <ligand>
        <name>Zn(2+)</name>
        <dbReference type="ChEBI" id="CHEBI:29105"/>
    </ligand>
</feature>
<dbReference type="AlphaFoldDB" id="A0A7M7PH34"/>
<evidence type="ECO:0000313" key="7">
    <source>
        <dbReference type="EnsemblMetazoa" id="XP_030851372"/>
    </source>
</evidence>
<dbReference type="InterPro" id="IPR036589">
    <property type="entry name" value="HCY_dom_sf"/>
</dbReference>
<feature type="binding site" evidence="4 5">
    <location>
        <position position="219"/>
    </location>
    <ligand>
        <name>Zn(2+)</name>
        <dbReference type="ChEBI" id="CHEBI:29105"/>
    </ligand>
</feature>
<dbReference type="GO" id="GO:0032259">
    <property type="term" value="P:methylation"/>
    <property type="evidence" value="ECO:0007669"/>
    <property type="project" value="UniProtKB-KW"/>
</dbReference>
<keyword evidence="2 5" id="KW-0808">Transferase</keyword>
<accession>A0A7M7PH34</accession>
<dbReference type="SUPFAM" id="SSF82282">
    <property type="entry name" value="Homocysteine S-methyltransferase"/>
    <property type="match status" value="1"/>
</dbReference>
<dbReference type="KEGG" id="spu:100891161"/>
<dbReference type="InterPro" id="IPR017226">
    <property type="entry name" value="BHMT-like"/>
</dbReference>
<evidence type="ECO:0000256" key="5">
    <source>
        <dbReference type="PROSITE-ProRule" id="PRU00333"/>
    </source>
</evidence>
<keyword evidence="4 5" id="KW-0862">Zinc</keyword>
<dbReference type="Pfam" id="PF02574">
    <property type="entry name" value="S-methyl_trans"/>
    <property type="match status" value="1"/>
</dbReference>
<keyword evidence="1 5" id="KW-0489">Methyltransferase</keyword>
<dbReference type="InterPro" id="IPR003726">
    <property type="entry name" value="HCY_dom"/>
</dbReference>
<dbReference type="PIRSF" id="PIRSF037505">
    <property type="entry name" value="Betaine_HMT"/>
    <property type="match status" value="1"/>
</dbReference>
<keyword evidence="4 5" id="KW-0479">Metal-binding</keyword>
<feature type="domain" description="Hcy-binding" evidence="6">
    <location>
        <begin position="5"/>
        <end position="318"/>
    </location>
</feature>
<proteinExistence type="predicted"/>
<dbReference type="PANTHER" id="PTHR11103:SF18">
    <property type="entry name" value="SLR1189 PROTEIN"/>
    <property type="match status" value="1"/>
</dbReference>
<evidence type="ECO:0000256" key="1">
    <source>
        <dbReference type="ARBA" id="ARBA00022603"/>
    </source>
</evidence>
<evidence type="ECO:0000256" key="4">
    <source>
        <dbReference type="PIRSR" id="PIRSR037505-2"/>
    </source>
</evidence>
<dbReference type="GeneID" id="100891161"/>
<dbReference type="OrthoDB" id="261426at2759"/>
<dbReference type="UniPathway" id="UPA00051">
    <property type="reaction ID" value="UER00083"/>
</dbReference>
<dbReference type="Gene3D" id="3.20.20.330">
    <property type="entry name" value="Homocysteine-binding-like domain"/>
    <property type="match status" value="1"/>
</dbReference>
<name>A0A7M7PH34_STRPU</name>
<dbReference type="RefSeq" id="XP_030851372.1">
    <property type="nucleotide sequence ID" value="XM_030995512.1"/>
</dbReference>
<keyword evidence="8" id="KW-1185">Reference proteome</keyword>
<dbReference type="Proteomes" id="UP000007110">
    <property type="component" value="Unassembled WGS sequence"/>
</dbReference>
<dbReference type="PROSITE" id="PS50970">
    <property type="entry name" value="HCY"/>
    <property type="match status" value="1"/>
</dbReference>
<feature type="binding site" evidence="4 5">
    <location>
        <position position="304"/>
    </location>
    <ligand>
        <name>Zn(2+)</name>
        <dbReference type="ChEBI" id="CHEBI:29105"/>
    </ligand>
</feature>
<organism evidence="7 8">
    <name type="scientific">Strongylocentrotus purpuratus</name>
    <name type="common">Purple sea urchin</name>
    <dbReference type="NCBI Taxonomy" id="7668"/>
    <lineage>
        <taxon>Eukaryota</taxon>
        <taxon>Metazoa</taxon>
        <taxon>Echinodermata</taxon>
        <taxon>Eleutherozoa</taxon>
        <taxon>Echinozoa</taxon>
        <taxon>Echinoidea</taxon>
        <taxon>Euechinoidea</taxon>
        <taxon>Echinacea</taxon>
        <taxon>Camarodonta</taxon>
        <taxon>Echinidea</taxon>
        <taxon>Strongylocentrotidae</taxon>
        <taxon>Strongylocentrotus</taxon>
    </lineage>
</organism>
<reference evidence="8" key="1">
    <citation type="submission" date="2015-02" db="EMBL/GenBank/DDBJ databases">
        <title>Genome sequencing for Strongylocentrotus purpuratus.</title>
        <authorList>
            <person name="Murali S."/>
            <person name="Liu Y."/>
            <person name="Vee V."/>
            <person name="English A."/>
            <person name="Wang M."/>
            <person name="Skinner E."/>
            <person name="Han Y."/>
            <person name="Muzny D.M."/>
            <person name="Worley K.C."/>
            <person name="Gibbs R.A."/>
        </authorList>
    </citation>
    <scope>NUCLEOTIDE SEQUENCE</scope>
</reference>
<dbReference type="OMA" id="IMIAPSS"/>
<comment type="pathway">
    <text evidence="3">Amino-acid biosynthesis; L-methionine biosynthesis via de novo pathway.</text>
</comment>
<dbReference type="GO" id="GO:0008270">
    <property type="term" value="F:zinc ion binding"/>
    <property type="evidence" value="ECO:0007669"/>
    <property type="project" value="InterPro"/>
</dbReference>
<sequence length="360" mass="39943">MPKSKGLMERIRDGETVICAEGYIFAFERLGYLKAGPFTPEVVVDHPELVRQMYKDFVRAGSDVVQAFTYYGHRNKFKLVGREDELEKQNRLALKMAREVADETGTLMCGDLSNTWVYEPGNEEAITETKAIFKEQIEWAVDEGADYIVAETIGHLGEAILATEAIKQYGKGVPAVITLASHYNQLREDGKRTTADDVEITEALRKLVAAGADVVGFNCTCGPVSIMPLLESSVEANVGAPLAAIPVPYRTTLKEPTFTTILDPWTGKRAFPDNLDCLLCSREDVVKFTQQCVRLKIPYIGLCCGNAPHYTRTMAETLGRVTEASKFSPDMSIHGIYGTDDSKVNTYYTKELPKTTVKQE</sequence>
<dbReference type="GO" id="GO:0009086">
    <property type="term" value="P:methionine biosynthetic process"/>
    <property type="evidence" value="ECO:0007669"/>
    <property type="project" value="InterPro"/>
</dbReference>
<evidence type="ECO:0000256" key="3">
    <source>
        <dbReference type="ARBA" id="ARBA00034478"/>
    </source>
</evidence>
<dbReference type="InParanoid" id="A0A7M7PH34"/>
<evidence type="ECO:0000313" key="8">
    <source>
        <dbReference type="Proteomes" id="UP000007110"/>
    </source>
</evidence>
<evidence type="ECO:0000256" key="2">
    <source>
        <dbReference type="ARBA" id="ARBA00022679"/>
    </source>
</evidence>
<reference evidence="7" key="2">
    <citation type="submission" date="2021-01" db="UniProtKB">
        <authorList>
            <consortium name="EnsemblMetazoa"/>
        </authorList>
    </citation>
    <scope>IDENTIFICATION</scope>
</reference>
<protein>
    <recommendedName>
        <fullName evidence="6">Hcy-binding domain-containing protein</fullName>
    </recommendedName>
</protein>
<dbReference type="GO" id="GO:0008168">
    <property type="term" value="F:methyltransferase activity"/>
    <property type="evidence" value="ECO:0007669"/>
    <property type="project" value="UniProtKB-UniRule"/>
</dbReference>
<comment type="cofactor">
    <cofactor evidence="4">
        <name>Zn(2+)</name>
        <dbReference type="ChEBI" id="CHEBI:29105"/>
    </cofactor>
    <text evidence="4">Binds 1 zinc ion per subunit.</text>
</comment>
<dbReference type="EnsemblMetazoa" id="XM_030995512">
    <property type="protein sequence ID" value="XP_030851372"/>
    <property type="gene ID" value="LOC100891161"/>
</dbReference>
<dbReference type="PANTHER" id="PTHR11103">
    <property type="entry name" value="SLR1189 PROTEIN"/>
    <property type="match status" value="1"/>
</dbReference>